<evidence type="ECO:0000313" key="8">
    <source>
        <dbReference type="Proteomes" id="UP000553766"/>
    </source>
</evidence>
<proteinExistence type="inferred from homology"/>
<dbReference type="RefSeq" id="WP_184008325.1">
    <property type="nucleotide sequence ID" value="NZ_JACIJS010000001.1"/>
</dbReference>
<dbReference type="Pfam" id="PF00126">
    <property type="entry name" value="HTH_1"/>
    <property type="match status" value="1"/>
</dbReference>
<evidence type="ECO:0000256" key="3">
    <source>
        <dbReference type="ARBA" id="ARBA00023125"/>
    </source>
</evidence>
<dbReference type="InterPro" id="IPR036388">
    <property type="entry name" value="WH-like_DNA-bd_sf"/>
</dbReference>
<dbReference type="InterPro" id="IPR005119">
    <property type="entry name" value="LysR_subst-bd"/>
</dbReference>
<dbReference type="PROSITE" id="PS50931">
    <property type="entry name" value="HTH_LYSR"/>
    <property type="match status" value="1"/>
</dbReference>
<dbReference type="PANTHER" id="PTHR30346:SF26">
    <property type="entry name" value="HYDROGEN PEROXIDE-INDUCIBLE GENES ACTIVATOR"/>
    <property type="match status" value="1"/>
</dbReference>
<feature type="domain" description="HTH lysR-type" evidence="6">
    <location>
        <begin position="6"/>
        <end position="63"/>
    </location>
</feature>
<accession>A0A840WKA2</accession>
<protein>
    <submittedName>
        <fullName evidence="7">LysR family hydrogen peroxide-inducible transcriptional activator</fullName>
    </submittedName>
</protein>
<evidence type="ECO:0000313" key="7">
    <source>
        <dbReference type="EMBL" id="MBB5514603.1"/>
    </source>
</evidence>
<comment type="caution">
    <text evidence="7">The sequence shown here is derived from an EMBL/GenBank/DDBJ whole genome shotgun (WGS) entry which is preliminary data.</text>
</comment>
<keyword evidence="2" id="KW-0805">Transcription regulation</keyword>
<dbReference type="PANTHER" id="PTHR30346">
    <property type="entry name" value="TRANSCRIPTIONAL DUAL REGULATOR HCAR-RELATED"/>
    <property type="match status" value="1"/>
</dbReference>
<sequence length="310" mass="34018">MPADSITLRQLRGLLAVAEARNFRKAADNLGITQPSLSAQIQTLETTLGVSLVERSRSGALLTPLGRDVAVRARRILDETTALADLATSTHDGLTTSLRLGVMPTVGAYLLPTAVGKLHRAYPDLRLYIRESAPRRLVQELAEGVHDVIITHLPIPDAELEVREVYREPFLLTLAKDHALSSKKEIRTDDLDGLEILSLDPSYHLHDPLMGVFETFGARVSPRYEGTSLDALRLMTGMNMGVTFLPALYVRSEIHAGSEVVARKLTGRTLTRTMGLAWRKSARGNSAFDALRRVVEDSFEELGAEVMSGL</sequence>
<evidence type="ECO:0000256" key="2">
    <source>
        <dbReference type="ARBA" id="ARBA00023015"/>
    </source>
</evidence>
<dbReference type="InterPro" id="IPR036390">
    <property type="entry name" value="WH_DNA-bd_sf"/>
</dbReference>
<dbReference type="GO" id="GO:0032993">
    <property type="term" value="C:protein-DNA complex"/>
    <property type="evidence" value="ECO:0007669"/>
    <property type="project" value="TreeGrafter"/>
</dbReference>
<keyword evidence="4" id="KW-0010">Activator</keyword>
<dbReference type="Gene3D" id="3.40.190.10">
    <property type="entry name" value="Periplasmic binding protein-like II"/>
    <property type="match status" value="2"/>
</dbReference>
<dbReference type="FunFam" id="1.10.10.10:FF:000001">
    <property type="entry name" value="LysR family transcriptional regulator"/>
    <property type="match status" value="1"/>
</dbReference>
<evidence type="ECO:0000256" key="1">
    <source>
        <dbReference type="ARBA" id="ARBA00009437"/>
    </source>
</evidence>
<evidence type="ECO:0000256" key="4">
    <source>
        <dbReference type="ARBA" id="ARBA00023159"/>
    </source>
</evidence>
<dbReference type="GO" id="GO:0003677">
    <property type="term" value="F:DNA binding"/>
    <property type="evidence" value="ECO:0007669"/>
    <property type="project" value="UniProtKB-KW"/>
</dbReference>
<dbReference type="InterPro" id="IPR000847">
    <property type="entry name" value="LysR_HTH_N"/>
</dbReference>
<evidence type="ECO:0000256" key="5">
    <source>
        <dbReference type="ARBA" id="ARBA00023163"/>
    </source>
</evidence>
<dbReference type="AlphaFoldDB" id="A0A840WKA2"/>
<dbReference type="SUPFAM" id="SSF53850">
    <property type="entry name" value="Periplasmic binding protein-like II"/>
    <property type="match status" value="1"/>
</dbReference>
<keyword evidence="3" id="KW-0238">DNA-binding</keyword>
<keyword evidence="8" id="KW-1185">Reference proteome</keyword>
<dbReference type="EMBL" id="JACIJS010000001">
    <property type="protein sequence ID" value="MBB5514603.1"/>
    <property type="molecule type" value="Genomic_DNA"/>
</dbReference>
<dbReference type="CDD" id="cd08411">
    <property type="entry name" value="PBP2_OxyR"/>
    <property type="match status" value="1"/>
</dbReference>
<dbReference type="GO" id="GO:0003700">
    <property type="term" value="F:DNA-binding transcription factor activity"/>
    <property type="evidence" value="ECO:0007669"/>
    <property type="project" value="InterPro"/>
</dbReference>
<dbReference type="Proteomes" id="UP000553766">
    <property type="component" value="Unassembled WGS sequence"/>
</dbReference>
<gene>
    <name evidence="7" type="ORF">FHS89_000601</name>
</gene>
<evidence type="ECO:0000259" key="6">
    <source>
        <dbReference type="PROSITE" id="PS50931"/>
    </source>
</evidence>
<reference evidence="7 8" key="1">
    <citation type="submission" date="2020-08" db="EMBL/GenBank/DDBJ databases">
        <title>Genomic Encyclopedia of Type Strains, Phase IV (KMG-IV): sequencing the most valuable type-strain genomes for metagenomic binning, comparative biology and taxonomic classification.</title>
        <authorList>
            <person name="Goeker M."/>
        </authorList>
    </citation>
    <scope>NUCLEOTIDE SEQUENCE [LARGE SCALE GENOMIC DNA]</scope>
    <source>
        <strain evidence="7 8">DSM 103377</strain>
    </source>
</reference>
<dbReference type="SUPFAM" id="SSF46785">
    <property type="entry name" value="Winged helix' DNA-binding domain"/>
    <property type="match status" value="1"/>
</dbReference>
<dbReference type="Pfam" id="PF03466">
    <property type="entry name" value="LysR_substrate"/>
    <property type="match status" value="1"/>
</dbReference>
<dbReference type="Gene3D" id="1.10.10.10">
    <property type="entry name" value="Winged helix-like DNA-binding domain superfamily/Winged helix DNA-binding domain"/>
    <property type="match status" value="1"/>
</dbReference>
<keyword evidence="5" id="KW-0804">Transcription</keyword>
<dbReference type="PRINTS" id="PR00039">
    <property type="entry name" value="HTHLYSR"/>
</dbReference>
<organism evidence="7 8">
    <name type="scientific">Rubricella aquisinus</name>
    <dbReference type="NCBI Taxonomy" id="2028108"/>
    <lineage>
        <taxon>Bacteria</taxon>
        <taxon>Pseudomonadati</taxon>
        <taxon>Pseudomonadota</taxon>
        <taxon>Alphaproteobacteria</taxon>
        <taxon>Rhodobacterales</taxon>
        <taxon>Paracoccaceae</taxon>
        <taxon>Rubricella</taxon>
    </lineage>
</organism>
<comment type="similarity">
    <text evidence="1">Belongs to the LysR transcriptional regulatory family.</text>
</comment>
<name>A0A840WKA2_9RHOB</name>